<organism evidence="3 4">
    <name type="scientific">Sphingomonas corticis</name>
    <dbReference type="NCBI Taxonomy" id="2722791"/>
    <lineage>
        <taxon>Bacteria</taxon>
        <taxon>Pseudomonadati</taxon>
        <taxon>Pseudomonadota</taxon>
        <taxon>Alphaproteobacteria</taxon>
        <taxon>Sphingomonadales</taxon>
        <taxon>Sphingomonadaceae</taxon>
        <taxon>Sphingomonas</taxon>
    </lineage>
</organism>
<gene>
    <name evidence="3" type="ORF">HBH26_05615</name>
</gene>
<reference evidence="3 4" key="1">
    <citation type="submission" date="2020-03" db="EMBL/GenBank/DDBJ databases">
        <authorList>
            <person name="Wang L."/>
            <person name="He N."/>
            <person name="Li Y."/>
            <person name="Fang Y."/>
            <person name="Zhang F."/>
        </authorList>
    </citation>
    <scope>NUCLEOTIDE SEQUENCE [LARGE SCALE GENOMIC DNA]</scope>
    <source>
        <strain evidence="3 4">36D10-4-7</strain>
    </source>
</reference>
<dbReference type="EMBL" id="JAAVJH010000003">
    <property type="protein sequence ID" value="NJR78094.1"/>
    <property type="molecule type" value="Genomic_DNA"/>
</dbReference>
<evidence type="ECO:0000259" key="2">
    <source>
        <dbReference type="Pfam" id="PF07007"/>
    </source>
</evidence>
<sequence length="118" mass="12951">MTSLALALLLANPAAAQTQAQMNADAGAAWKRADATMTAQWKRTYARMKGRERTGDGFAYAAALLNAQRAWLKFRDAHCLIAAAEFHGGSLQPMARAQCLAAITDERTRQLKGLMWQR</sequence>
<feature type="signal peptide" evidence="1">
    <location>
        <begin position="1"/>
        <end position="16"/>
    </location>
</feature>
<dbReference type="RefSeq" id="WP_168133634.1">
    <property type="nucleotide sequence ID" value="NZ_JAAVJH010000003.1"/>
</dbReference>
<evidence type="ECO:0000313" key="4">
    <source>
        <dbReference type="Proteomes" id="UP000732399"/>
    </source>
</evidence>
<evidence type="ECO:0000313" key="3">
    <source>
        <dbReference type="EMBL" id="NJR78094.1"/>
    </source>
</evidence>
<accession>A0ABX1CJD9</accession>
<dbReference type="Pfam" id="PF07007">
    <property type="entry name" value="LprI"/>
    <property type="match status" value="1"/>
</dbReference>
<proteinExistence type="predicted"/>
<keyword evidence="4" id="KW-1185">Reference proteome</keyword>
<comment type="caution">
    <text evidence="3">The sequence shown here is derived from an EMBL/GenBank/DDBJ whole genome shotgun (WGS) entry which is preliminary data.</text>
</comment>
<dbReference type="Proteomes" id="UP000732399">
    <property type="component" value="Unassembled WGS sequence"/>
</dbReference>
<keyword evidence="1" id="KW-0732">Signal</keyword>
<feature type="chain" id="PRO_5047504848" evidence="1">
    <location>
        <begin position="17"/>
        <end position="118"/>
    </location>
</feature>
<protein>
    <submittedName>
        <fullName evidence="3">DUF1311 domain-containing protein</fullName>
    </submittedName>
</protein>
<name>A0ABX1CJD9_9SPHN</name>
<dbReference type="InterPro" id="IPR009739">
    <property type="entry name" value="LprI-like_N"/>
</dbReference>
<dbReference type="Gene3D" id="1.20.1270.180">
    <property type="match status" value="1"/>
</dbReference>
<feature type="domain" description="Lysozyme inhibitor LprI-like N-terminal" evidence="2">
    <location>
        <begin position="13"/>
        <end position="111"/>
    </location>
</feature>
<evidence type="ECO:0000256" key="1">
    <source>
        <dbReference type="SAM" id="SignalP"/>
    </source>
</evidence>